<evidence type="ECO:0000259" key="1">
    <source>
        <dbReference type="PROSITE" id="PS50943"/>
    </source>
</evidence>
<organism evidence="2 3">
    <name type="scientific">Phormidesmis priestleyi Ana</name>
    <dbReference type="NCBI Taxonomy" id="1666911"/>
    <lineage>
        <taxon>Bacteria</taxon>
        <taxon>Bacillati</taxon>
        <taxon>Cyanobacteriota</taxon>
        <taxon>Cyanophyceae</taxon>
        <taxon>Leptolyngbyales</taxon>
        <taxon>Leptolyngbyaceae</taxon>
        <taxon>Phormidesmis</taxon>
    </lineage>
</organism>
<dbReference type="Gene3D" id="3.40.50.300">
    <property type="entry name" value="P-loop containing nucleotide triphosphate hydrolases"/>
    <property type="match status" value="1"/>
</dbReference>
<gene>
    <name evidence="2" type="ORF">HLUCCA11_19660</name>
</gene>
<dbReference type="SUPFAM" id="SSF52540">
    <property type="entry name" value="P-loop containing nucleoside triphosphate hydrolases"/>
    <property type="match status" value="1"/>
</dbReference>
<protein>
    <submittedName>
        <fullName evidence="2">AAA ATPase domain/Helix-turn-helix</fullName>
    </submittedName>
</protein>
<dbReference type="AlphaFoldDB" id="A0A0P8BW11"/>
<dbReference type="STRING" id="1666911.HLUCCA11_19660"/>
<evidence type="ECO:0000313" key="2">
    <source>
        <dbReference type="EMBL" id="KPQ33061.1"/>
    </source>
</evidence>
<comment type="caution">
    <text evidence="2">The sequence shown here is derived from an EMBL/GenBank/DDBJ whole genome shotgun (WGS) entry which is preliminary data.</text>
</comment>
<evidence type="ECO:0000313" key="3">
    <source>
        <dbReference type="Proteomes" id="UP000050465"/>
    </source>
</evidence>
<dbReference type="Proteomes" id="UP000050465">
    <property type="component" value="Unassembled WGS sequence"/>
</dbReference>
<proteinExistence type="predicted"/>
<dbReference type="InterPro" id="IPR001387">
    <property type="entry name" value="Cro/C1-type_HTH"/>
</dbReference>
<dbReference type="InterPro" id="IPR027417">
    <property type="entry name" value="P-loop_NTPase"/>
</dbReference>
<dbReference type="PATRIC" id="fig|1666911.3.peg.2279"/>
<sequence>MPRSICVHPDHRATVTSALARQGFLTQGDLAANTLIALSTVSRFFRGIRISIANFEQLCEALDLEPKAVMLSLPDETSENASASPSANALPFDAPESIQFFAYDPLWVGRDSLIATLTQKLAQNCRLLLLTGLAGIGKTALSERLSTELQIHNRYRLLRENFDNQELSADFGSFAVRLLEGCGQPVLPEERSQSGQLTRRLVAHLQTTPTLILIDSLEQILQGDEQTGWSEFIDPNFVTFFQAVLASETFQSRFVLTSQELPAQLVEAGSRYLNLWHRQPIGGLSTAEQQALFEKTGFAADHDLARIGKAYEGHPLALRTILGEIGDRPFFGNVRAYWKRYGQEIESVEQSIAEAAAGNTAGADDKWQLERFTRALRRNVQHRLEKTFERLHQDARYAYILLCETAVYRCPVPEAWWLSHLEDWQQDDNQSMMALDVLRDRYLVEEMIEDTELLLKQHNLIRSVSLAHLKQLTFEA</sequence>
<dbReference type="EMBL" id="LJZR01000039">
    <property type="protein sequence ID" value="KPQ33061.1"/>
    <property type="molecule type" value="Genomic_DNA"/>
</dbReference>
<feature type="domain" description="HTH cro/C1-type" evidence="1">
    <location>
        <begin position="25"/>
        <end position="69"/>
    </location>
</feature>
<name>A0A0P8BW11_9CYAN</name>
<dbReference type="PROSITE" id="PS50943">
    <property type="entry name" value="HTH_CROC1"/>
    <property type="match status" value="1"/>
</dbReference>
<reference evidence="2 3" key="1">
    <citation type="submission" date="2015-09" db="EMBL/GenBank/DDBJ databases">
        <title>Identification and resolution of microdiversity through metagenomic sequencing of parallel consortia.</title>
        <authorList>
            <person name="Nelson W.C."/>
            <person name="Romine M.F."/>
            <person name="Lindemann S.R."/>
        </authorList>
    </citation>
    <scope>NUCLEOTIDE SEQUENCE [LARGE SCALE GENOMIC DNA]</scope>
    <source>
        <strain evidence="2">Ana</strain>
    </source>
</reference>
<dbReference type="Pfam" id="PF25201">
    <property type="entry name" value="nSTAND6"/>
    <property type="match status" value="1"/>
</dbReference>
<dbReference type="InterPro" id="IPR057575">
    <property type="entry name" value="nSTAND6_dom"/>
</dbReference>
<dbReference type="CDD" id="cd00093">
    <property type="entry name" value="HTH_XRE"/>
    <property type="match status" value="1"/>
</dbReference>
<accession>A0A0P8BW11</accession>